<gene>
    <name evidence="5" type="primary">mgrA</name>
    <name evidence="5" type="ORF">GCM10009751_30520</name>
</gene>
<dbReference type="InterPro" id="IPR005399">
    <property type="entry name" value="K_chnl_volt-dep_bsu_KCNAB-rel"/>
</dbReference>
<comment type="similarity">
    <text evidence="1">Belongs to the shaker potassium channel beta subunit family.</text>
</comment>
<protein>
    <submittedName>
        <fullName evidence="5">L-glyceraldehyde 3-phosphate reductase</fullName>
    </submittedName>
</protein>
<dbReference type="RefSeq" id="WP_344104483.1">
    <property type="nucleotide sequence ID" value="NZ_BAAANL010000006.1"/>
</dbReference>
<keyword evidence="2" id="KW-0521">NADP</keyword>
<accession>A0ABN2NHL2</accession>
<dbReference type="PANTHER" id="PTHR43150:SF4">
    <property type="entry name" value="L-GLYCERALDEHYDE 3-PHOSPHATE REDUCTASE"/>
    <property type="match status" value="1"/>
</dbReference>
<evidence type="ECO:0000313" key="6">
    <source>
        <dbReference type="Proteomes" id="UP001501094"/>
    </source>
</evidence>
<dbReference type="SUPFAM" id="SSF51430">
    <property type="entry name" value="NAD(P)-linked oxidoreductase"/>
    <property type="match status" value="1"/>
</dbReference>
<keyword evidence="3" id="KW-0560">Oxidoreductase</keyword>
<dbReference type="Gene3D" id="3.20.20.100">
    <property type="entry name" value="NADP-dependent oxidoreductase domain"/>
    <property type="match status" value="1"/>
</dbReference>
<dbReference type="Proteomes" id="UP001501094">
    <property type="component" value="Unassembled WGS sequence"/>
</dbReference>
<dbReference type="InterPro" id="IPR036812">
    <property type="entry name" value="NAD(P)_OxRdtase_dom_sf"/>
</dbReference>
<dbReference type="InterPro" id="IPR023210">
    <property type="entry name" value="NADP_OxRdtase_dom"/>
</dbReference>
<reference evidence="5 6" key="1">
    <citation type="journal article" date="2019" name="Int. J. Syst. Evol. Microbiol.">
        <title>The Global Catalogue of Microorganisms (GCM) 10K type strain sequencing project: providing services to taxonomists for standard genome sequencing and annotation.</title>
        <authorList>
            <consortium name="The Broad Institute Genomics Platform"/>
            <consortium name="The Broad Institute Genome Sequencing Center for Infectious Disease"/>
            <person name="Wu L."/>
            <person name="Ma J."/>
        </authorList>
    </citation>
    <scope>NUCLEOTIDE SEQUENCE [LARGE SCALE GENOMIC DNA]</scope>
    <source>
        <strain evidence="5 6">JCM 14326</strain>
    </source>
</reference>
<evidence type="ECO:0000256" key="2">
    <source>
        <dbReference type="ARBA" id="ARBA00022857"/>
    </source>
</evidence>
<dbReference type="EMBL" id="BAAANL010000006">
    <property type="protein sequence ID" value="GAA1869582.1"/>
    <property type="molecule type" value="Genomic_DNA"/>
</dbReference>
<comment type="caution">
    <text evidence="5">The sequence shown here is derived from an EMBL/GenBank/DDBJ whole genome shotgun (WGS) entry which is preliminary data.</text>
</comment>
<name>A0ABN2NHL2_9MICO</name>
<feature type="domain" description="NADP-dependent oxidoreductase" evidence="4">
    <location>
        <begin position="32"/>
        <end position="345"/>
    </location>
</feature>
<dbReference type="Pfam" id="PF00248">
    <property type="entry name" value="Aldo_ket_red"/>
    <property type="match status" value="1"/>
</dbReference>
<evidence type="ECO:0000256" key="3">
    <source>
        <dbReference type="ARBA" id="ARBA00023002"/>
    </source>
</evidence>
<proteinExistence type="inferred from homology"/>
<evidence type="ECO:0000313" key="5">
    <source>
        <dbReference type="EMBL" id="GAA1869582.1"/>
    </source>
</evidence>
<evidence type="ECO:0000259" key="4">
    <source>
        <dbReference type="Pfam" id="PF00248"/>
    </source>
</evidence>
<sequence>MPLASRYLAAEDRYDSMTYRRTGRSGLDLPALSLGLWHNFGDTTPFDTQRSVLRRAFDLGITHFDLANNYGPAAGSAEENFGRHLAADLAPYRDELIISSKAGYDMWPGPYGDHGSRKYLVASLDQSLRRMGLDYVDIFYHHRPDPATPLEETMGALAQVVRQGKALYAGVSNYSPARTREAARILADLGVPLLIHQPSYSMFNRHVEDPAHVDGYDGEQSESLLDVVGDLGVGTIVFSPLHQGMLTGRYLGGSAPEGSRAARPDSPFLSSGNLTEDYLTRARALNEIAAGRGQTLAQLALTWVLRDERVTSALIGASSVKQLEDNVGALTAAPLTPEEIAAVEPHARPL</sequence>
<dbReference type="PANTHER" id="PTHR43150">
    <property type="entry name" value="HYPERKINETIC, ISOFORM M"/>
    <property type="match status" value="1"/>
</dbReference>
<keyword evidence="6" id="KW-1185">Reference proteome</keyword>
<evidence type="ECO:0000256" key="1">
    <source>
        <dbReference type="ARBA" id="ARBA00006515"/>
    </source>
</evidence>
<organism evidence="5 6">
    <name type="scientific">Myceligenerans crystallogenes</name>
    <dbReference type="NCBI Taxonomy" id="316335"/>
    <lineage>
        <taxon>Bacteria</taxon>
        <taxon>Bacillati</taxon>
        <taxon>Actinomycetota</taxon>
        <taxon>Actinomycetes</taxon>
        <taxon>Micrococcales</taxon>
        <taxon>Promicromonosporaceae</taxon>
        <taxon>Myceligenerans</taxon>
    </lineage>
</organism>